<gene>
    <name evidence="3" type="ORF">OXH55_07040</name>
</gene>
<sequence>MSNASLNVLNNMKVDVKPLNKTTSKAKTVKSDNKSKDSKDFEKILDSASKGDKPLRRKQEQKKLDSKEVTSKEVDKKEIDSKNLEPKEMDLKELEQIEEKMQKDTDADNELMELIQSLVSGQITLKDFLEKMPQSTNGLEDFEAELSTKVMEVVRNNIIPESMDEGAVNELSKDLKNDILQILNNEPQSLQDVITKINEQIVNRLKEEGIDLNSLENGNKVTEDVQAQIIKALKEKLLNDEGSKKLKVEDGKIQKTKDFNTAVNETLNKQNTQIKINSSQSGGENSNNLSNSSEDKLLKELASGDKSDTNSKFGKVMNFMNQFDKIDNVTSVEGNMKPMVVNKNTLITDMIKSVKFMELNDMKEMTVKIMPKELGEVVIRLTMESGLMKANITAQNKEAYNLLSSNLQDLNDKLGNGEIKIQNFTIDIYNGDTTFFSNEKNRQQNGQSNGKGKRSISSVNEEEVQNIEHKKIIDNSNVNAFV</sequence>
<evidence type="ECO:0000313" key="3">
    <source>
        <dbReference type="EMBL" id="MCY6370387.1"/>
    </source>
</evidence>
<feature type="region of interest" description="Disordered" evidence="1">
    <location>
        <begin position="1"/>
        <end position="90"/>
    </location>
</feature>
<name>A0ABT4CMV7_9CLOT</name>
<evidence type="ECO:0000313" key="4">
    <source>
        <dbReference type="Proteomes" id="UP001079657"/>
    </source>
</evidence>
<keyword evidence="3" id="KW-0966">Cell projection</keyword>
<feature type="compositionally biased region" description="Low complexity" evidence="1">
    <location>
        <begin position="277"/>
        <end position="292"/>
    </location>
</feature>
<feature type="compositionally biased region" description="Polar residues" evidence="1">
    <location>
        <begin position="1"/>
        <end position="10"/>
    </location>
</feature>
<dbReference type="Gene3D" id="3.30.750.140">
    <property type="match status" value="1"/>
</dbReference>
<feature type="region of interest" description="Disordered" evidence="1">
    <location>
        <begin position="270"/>
        <end position="293"/>
    </location>
</feature>
<evidence type="ECO:0000259" key="2">
    <source>
        <dbReference type="Pfam" id="PF02120"/>
    </source>
</evidence>
<feature type="compositionally biased region" description="Basic and acidic residues" evidence="1">
    <location>
        <begin position="29"/>
        <end position="90"/>
    </location>
</feature>
<evidence type="ECO:0000256" key="1">
    <source>
        <dbReference type="SAM" id="MobiDB-lite"/>
    </source>
</evidence>
<keyword evidence="3" id="KW-0282">Flagellum</keyword>
<feature type="region of interest" description="Disordered" evidence="1">
    <location>
        <begin position="437"/>
        <end position="462"/>
    </location>
</feature>
<comment type="caution">
    <text evidence="3">The sequence shown here is derived from an EMBL/GenBank/DDBJ whole genome shotgun (WGS) entry which is preliminary data.</text>
</comment>
<dbReference type="RefSeq" id="WP_268049129.1">
    <property type="nucleotide sequence ID" value="NZ_JAPQES010000002.1"/>
</dbReference>
<reference evidence="3" key="1">
    <citation type="submission" date="2022-12" db="EMBL/GenBank/DDBJ databases">
        <authorList>
            <person name="Wang J."/>
        </authorList>
    </citation>
    <scope>NUCLEOTIDE SEQUENCE</scope>
    <source>
        <strain evidence="3">HY-42-06</strain>
    </source>
</reference>
<dbReference type="Pfam" id="PF02120">
    <property type="entry name" value="Flg_hook"/>
    <property type="match status" value="1"/>
</dbReference>
<dbReference type="InterPro" id="IPR038610">
    <property type="entry name" value="FliK-like_C_sf"/>
</dbReference>
<dbReference type="Proteomes" id="UP001079657">
    <property type="component" value="Unassembled WGS sequence"/>
</dbReference>
<organism evidence="3 4">
    <name type="scientific">Clostridium ganghwense</name>
    <dbReference type="NCBI Taxonomy" id="312089"/>
    <lineage>
        <taxon>Bacteria</taxon>
        <taxon>Bacillati</taxon>
        <taxon>Bacillota</taxon>
        <taxon>Clostridia</taxon>
        <taxon>Eubacteriales</taxon>
        <taxon>Clostridiaceae</taxon>
        <taxon>Clostridium</taxon>
    </lineage>
</organism>
<dbReference type="EMBL" id="JAPQES010000002">
    <property type="protein sequence ID" value="MCY6370387.1"/>
    <property type="molecule type" value="Genomic_DNA"/>
</dbReference>
<accession>A0ABT4CMV7</accession>
<proteinExistence type="predicted"/>
<keyword evidence="3" id="KW-0969">Cilium</keyword>
<feature type="compositionally biased region" description="Polar residues" evidence="1">
    <location>
        <begin position="437"/>
        <end position="459"/>
    </location>
</feature>
<dbReference type="CDD" id="cd17470">
    <property type="entry name" value="T3SS_Flik_C"/>
    <property type="match status" value="1"/>
</dbReference>
<dbReference type="InterPro" id="IPR021136">
    <property type="entry name" value="Flagellar_hook_control-like_C"/>
</dbReference>
<protein>
    <submittedName>
        <fullName evidence="3">Flagellar hook-length control protein FliK</fullName>
    </submittedName>
</protein>
<keyword evidence="4" id="KW-1185">Reference proteome</keyword>
<feature type="domain" description="Flagellar hook-length control protein-like C-terminal" evidence="2">
    <location>
        <begin position="353"/>
        <end position="433"/>
    </location>
</feature>